<dbReference type="AlphaFoldDB" id="A0A1A6BLR9"/>
<comment type="caution">
    <text evidence="1">The sequence shown here is derived from an EMBL/GenBank/DDBJ whole genome shotgun (WGS) entry which is preliminary data.</text>
</comment>
<sequence>MCLALVVCGCDDECVAAVARGDDVVVAIVAGLSLGDSTATGVEQFQGGAGEWRTVGASQVTVQYVAFN</sequence>
<accession>A0A1A6BLR9</accession>
<reference evidence="1 2" key="1">
    <citation type="submission" date="2016-06" db="EMBL/GenBank/DDBJ databases">
        <authorList>
            <person name="Kjaerup R.B."/>
            <person name="Dalgaard T.S."/>
            <person name="Juul-Madsen H.R."/>
        </authorList>
    </citation>
    <scope>NUCLEOTIDE SEQUENCE [LARGE SCALE GENOMIC DNA]</scope>
    <source>
        <strain evidence="1 2">1245752.6</strain>
    </source>
</reference>
<dbReference type="EMBL" id="MAEM01000086">
    <property type="protein sequence ID" value="OBS03280.1"/>
    <property type="molecule type" value="Genomic_DNA"/>
</dbReference>
<proteinExistence type="predicted"/>
<evidence type="ECO:0000313" key="1">
    <source>
        <dbReference type="EMBL" id="OBS03280.1"/>
    </source>
</evidence>
<name>A0A1A6BLR9_MYCGO</name>
<evidence type="ECO:0000313" key="2">
    <source>
        <dbReference type="Proteomes" id="UP000093757"/>
    </source>
</evidence>
<protein>
    <submittedName>
        <fullName evidence="1">Uncharacterized protein</fullName>
    </submittedName>
</protein>
<dbReference type="Proteomes" id="UP000093757">
    <property type="component" value="Unassembled WGS sequence"/>
</dbReference>
<organism evidence="1 2">
    <name type="scientific">Mycobacterium gordonae</name>
    <dbReference type="NCBI Taxonomy" id="1778"/>
    <lineage>
        <taxon>Bacteria</taxon>
        <taxon>Bacillati</taxon>
        <taxon>Actinomycetota</taxon>
        <taxon>Actinomycetes</taxon>
        <taxon>Mycobacteriales</taxon>
        <taxon>Mycobacteriaceae</taxon>
        <taxon>Mycobacterium</taxon>
    </lineage>
</organism>
<gene>
    <name evidence="1" type="ORF">A9W98_10410</name>
</gene>